<feature type="transmembrane region" description="Helical" evidence="6">
    <location>
        <begin position="626"/>
        <end position="647"/>
    </location>
</feature>
<keyword evidence="8" id="KW-1185">Reference proteome</keyword>
<dbReference type="EMBL" id="AMGX01000030">
    <property type="protein sequence ID" value="EXJ61209.1"/>
    <property type="molecule type" value="Genomic_DNA"/>
</dbReference>
<feature type="transmembrane region" description="Helical" evidence="6">
    <location>
        <begin position="593"/>
        <end position="614"/>
    </location>
</feature>
<dbReference type="Gene3D" id="1.20.58.340">
    <property type="entry name" value="Magnesium transport protein CorA, transmembrane region"/>
    <property type="match status" value="1"/>
</dbReference>
<feature type="compositionally biased region" description="Polar residues" evidence="5">
    <location>
        <begin position="775"/>
        <end position="801"/>
    </location>
</feature>
<dbReference type="GO" id="GO:0016020">
    <property type="term" value="C:membrane"/>
    <property type="evidence" value="ECO:0007669"/>
    <property type="project" value="UniProtKB-SubCell"/>
</dbReference>
<sequence length="895" mass="100794">MTPEEPSSPSTASSPRFVDGYFPQQPPPQMAVDNDTILKLIHQLEVDREAYLATFERVHETLIQALHPPPDRPATANPRQTLTSIPLASSPISLPLSEVAPPATGSKRRPTLDSYHSNPSSHVLEHHHHLRHPKDSIYTGDGSSDSEDDESYFAQEPLPPTDFSESDLIEHLKRHPWDIYSKYILQDLLRNIDLLSNGIFLKDRHHQTDANHQHADIYHVNSDGAPLRFSRGDSDEGPFAAWEALKSTNNDESRKQAVGRIIVVREPASSLFAALHLTMNECFDMDSIFRILIDDETPTKAITKGYLKKDQRRQRSTVFVFKYHTIVGEGRAPLHWQNHDEESSESKNGHIPLTTCSSVVALSLAGKPTYTLRRNSRKNKSVIGHVYDPFAPWQVLSIQCFPDWNSSVDAHEHNHHYCNGPDAFLTAVLSEYKDAIKRFKIVLKEIQELATPPNKSIFDAALRDELLFENNKFTYSRRYFWASQTLSLLSNEIKDMISTYRDTFTDEFWSGEHKTLFPGTKDQSPRYNNWRKKLVHTRRQFEKEVGQLEEVLGIFQEQQKQIKNLREWLFSGSSILESREAVSMAKITVEQGWNIRLLTLVTLFYLPLSYVTGIYGMTNMPPKDSFLPFAITTVGICLPTYLLIVIVNNPHGVKTLLANIGLFFTTVTSIPAPKKSEKLREKILERKTSHKEEKQPTVHKVATFASLEARLSQDLSHEPSLRGSHGLMQATRRMSQSIGSHLPGAAGRHASQPAAQAPSRLCKLPEELGELAKTPQRSSTIQFDEPFSSSTKWQTEGSPRTTVRDLEKSFSNLSTISPTDSPPLPAVVVRTPNGSPVPSPSRATLRPPEWRRERSLSPRSGARGSRSLFGRLSSRLSSALPSPRSSEPGSPMETV</sequence>
<feature type="region of interest" description="Disordered" evidence="5">
    <location>
        <begin position="1"/>
        <end position="27"/>
    </location>
</feature>
<keyword evidence="2 6" id="KW-0812">Transmembrane</keyword>
<reference evidence="7 8" key="1">
    <citation type="submission" date="2013-03" db="EMBL/GenBank/DDBJ databases">
        <title>The Genome Sequence of Cladophialophora psammophila CBS 110553.</title>
        <authorList>
            <consortium name="The Broad Institute Genomics Platform"/>
            <person name="Cuomo C."/>
            <person name="de Hoog S."/>
            <person name="Gorbushina A."/>
            <person name="Walker B."/>
            <person name="Young S.K."/>
            <person name="Zeng Q."/>
            <person name="Gargeya S."/>
            <person name="Fitzgerald M."/>
            <person name="Haas B."/>
            <person name="Abouelleil A."/>
            <person name="Allen A.W."/>
            <person name="Alvarado L."/>
            <person name="Arachchi H.M."/>
            <person name="Berlin A.M."/>
            <person name="Chapman S.B."/>
            <person name="Gainer-Dewar J."/>
            <person name="Goldberg J."/>
            <person name="Griggs A."/>
            <person name="Gujja S."/>
            <person name="Hansen M."/>
            <person name="Howarth C."/>
            <person name="Imamovic A."/>
            <person name="Ireland A."/>
            <person name="Larimer J."/>
            <person name="McCowan C."/>
            <person name="Murphy C."/>
            <person name="Pearson M."/>
            <person name="Poon T.W."/>
            <person name="Priest M."/>
            <person name="Roberts A."/>
            <person name="Saif S."/>
            <person name="Shea T."/>
            <person name="Sisk P."/>
            <person name="Sykes S."/>
            <person name="Wortman J."/>
            <person name="Nusbaum C."/>
            <person name="Birren B."/>
        </authorList>
    </citation>
    <scope>NUCLEOTIDE SEQUENCE [LARGE SCALE GENOMIC DNA]</scope>
    <source>
        <strain evidence="7 8">CBS 110553</strain>
    </source>
</reference>
<gene>
    <name evidence="7" type="ORF">A1O5_12001</name>
</gene>
<feature type="compositionally biased region" description="Polar residues" evidence="5">
    <location>
        <begin position="809"/>
        <end position="819"/>
    </location>
</feature>
<accession>W9WS78</accession>
<evidence type="ECO:0000256" key="6">
    <source>
        <dbReference type="SAM" id="Phobius"/>
    </source>
</evidence>
<comment type="caution">
    <text evidence="7">The sequence shown here is derived from an EMBL/GenBank/DDBJ whole genome shotgun (WGS) entry which is preliminary data.</text>
</comment>
<organism evidence="7 8">
    <name type="scientific">Cladophialophora psammophila CBS 110553</name>
    <dbReference type="NCBI Taxonomy" id="1182543"/>
    <lineage>
        <taxon>Eukaryota</taxon>
        <taxon>Fungi</taxon>
        <taxon>Dikarya</taxon>
        <taxon>Ascomycota</taxon>
        <taxon>Pezizomycotina</taxon>
        <taxon>Eurotiomycetes</taxon>
        <taxon>Chaetothyriomycetidae</taxon>
        <taxon>Chaetothyriales</taxon>
        <taxon>Herpotrichiellaceae</taxon>
        <taxon>Cladophialophora</taxon>
    </lineage>
</organism>
<evidence type="ECO:0000256" key="4">
    <source>
        <dbReference type="ARBA" id="ARBA00023136"/>
    </source>
</evidence>
<dbReference type="OrthoDB" id="5430750at2759"/>
<dbReference type="eggNOG" id="ENOG502SJNH">
    <property type="taxonomic scope" value="Eukaryota"/>
</dbReference>
<dbReference type="RefSeq" id="XP_007750760.1">
    <property type="nucleotide sequence ID" value="XM_007752570.1"/>
</dbReference>
<evidence type="ECO:0000256" key="5">
    <source>
        <dbReference type="SAM" id="MobiDB-lite"/>
    </source>
</evidence>
<feature type="region of interest" description="Disordered" evidence="5">
    <location>
        <begin position="772"/>
        <end position="895"/>
    </location>
</feature>
<evidence type="ECO:0000313" key="8">
    <source>
        <dbReference type="Proteomes" id="UP000019471"/>
    </source>
</evidence>
<dbReference type="AlphaFoldDB" id="W9WS78"/>
<dbReference type="GeneID" id="19196687"/>
<feature type="region of interest" description="Disordered" evidence="5">
    <location>
        <begin position="733"/>
        <end position="758"/>
    </location>
</feature>
<dbReference type="SUPFAM" id="SSF144083">
    <property type="entry name" value="Magnesium transport protein CorA, transmembrane region"/>
    <property type="match status" value="1"/>
</dbReference>
<comment type="subcellular location">
    <subcellularLocation>
        <location evidence="1">Membrane</location>
        <topology evidence="1">Multi-pass membrane protein</topology>
    </subcellularLocation>
</comment>
<evidence type="ECO:0000313" key="7">
    <source>
        <dbReference type="EMBL" id="EXJ61209.1"/>
    </source>
</evidence>
<proteinExistence type="predicted"/>
<evidence type="ECO:0000256" key="1">
    <source>
        <dbReference type="ARBA" id="ARBA00004141"/>
    </source>
</evidence>
<feature type="region of interest" description="Disordered" evidence="5">
    <location>
        <begin position="93"/>
        <end position="153"/>
    </location>
</feature>
<protein>
    <submittedName>
        <fullName evidence="7">Uncharacterized protein</fullName>
    </submittedName>
</protein>
<name>W9WS78_9EURO</name>
<keyword evidence="4 6" id="KW-0472">Membrane</keyword>
<dbReference type="InterPro" id="IPR045863">
    <property type="entry name" value="CorA_TM1_TM2"/>
</dbReference>
<keyword evidence="3 6" id="KW-1133">Transmembrane helix</keyword>
<dbReference type="HOGENOM" id="CLU_015492_0_0_1"/>
<dbReference type="Proteomes" id="UP000019471">
    <property type="component" value="Unassembled WGS sequence"/>
</dbReference>
<feature type="compositionally biased region" description="Low complexity" evidence="5">
    <location>
        <begin position="859"/>
        <end position="886"/>
    </location>
</feature>
<feature type="compositionally biased region" description="Low complexity" evidence="5">
    <location>
        <begin position="1"/>
        <end position="15"/>
    </location>
</feature>
<evidence type="ECO:0000256" key="3">
    <source>
        <dbReference type="ARBA" id="ARBA00022989"/>
    </source>
</evidence>
<evidence type="ECO:0000256" key="2">
    <source>
        <dbReference type="ARBA" id="ARBA00022692"/>
    </source>
</evidence>